<dbReference type="Pfam" id="PF06353">
    <property type="entry name" value="DUF1062"/>
    <property type="match status" value="1"/>
</dbReference>
<sequence length="182" mass="20052">MPTTTWAVTPTRLPLVARRCHRCPAQRSRASGRFRLNANGRLLDAWLLVLCTGCGDTANLTVFERTHVRSVDPRLLDRLHGNDPDLVSELLRHPGTAHRNRFSLDWDGAWSLDTGGTVEPCDSLEIAVENPARIPVRPVRLLAEGLGLPRAAVERLVADGRIVASVDLRSKRSTGFAVLLKP</sequence>
<comment type="caution">
    <text evidence="1">The sequence shown here is derived from an EMBL/GenBank/DDBJ whole genome shotgun (WGS) entry which is preliminary data.</text>
</comment>
<evidence type="ECO:0000313" key="2">
    <source>
        <dbReference type="Proteomes" id="UP001555826"/>
    </source>
</evidence>
<dbReference type="EMBL" id="JBFNQN010000004">
    <property type="protein sequence ID" value="MEW9264395.1"/>
    <property type="molecule type" value="Genomic_DNA"/>
</dbReference>
<dbReference type="Proteomes" id="UP001555826">
    <property type="component" value="Unassembled WGS sequence"/>
</dbReference>
<name>A0ABV3P441_9ACTN</name>
<accession>A0ABV3P441</accession>
<gene>
    <name evidence="1" type="ORF">AB1207_06525</name>
</gene>
<protein>
    <submittedName>
        <fullName evidence="1">DUF1062 domain-containing protein</fullName>
    </submittedName>
</protein>
<dbReference type="RefSeq" id="WP_367637085.1">
    <property type="nucleotide sequence ID" value="NZ_JBFNQN010000004.1"/>
</dbReference>
<evidence type="ECO:0000313" key="1">
    <source>
        <dbReference type="EMBL" id="MEW9264395.1"/>
    </source>
</evidence>
<reference evidence="1 2" key="1">
    <citation type="submission" date="2024-07" db="EMBL/GenBank/DDBJ databases">
        <authorList>
            <person name="Thanompreechachai J."/>
            <person name="Duangmal K."/>
        </authorList>
    </citation>
    <scope>NUCLEOTIDE SEQUENCE [LARGE SCALE GENOMIC DNA]</scope>
    <source>
        <strain evidence="1 2">KCTC 19886</strain>
    </source>
</reference>
<proteinExistence type="predicted"/>
<organism evidence="1 2">
    <name type="scientific">Kineococcus endophyticus</name>
    <dbReference type="NCBI Taxonomy" id="1181883"/>
    <lineage>
        <taxon>Bacteria</taxon>
        <taxon>Bacillati</taxon>
        <taxon>Actinomycetota</taxon>
        <taxon>Actinomycetes</taxon>
        <taxon>Kineosporiales</taxon>
        <taxon>Kineosporiaceae</taxon>
        <taxon>Kineococcus</taxon>
    </lineage>
</organism>
<keyword evidence="2" id="KW-1185">Reference proteome</keyword>
<dbReference type="InterPro" id="IPR009412">
    <property type="entry name" value="DUF1062"/>
</dbReference>